<evidence type="ECO:0000313" key="32">
    <source>
        <dbReference type="Proteomes" id="UP000287033"/>
    </source>
</evidence>
<evidence type="ECO:0000256" key="17">
    <source>
        <dbReference type="ARBA" id="ARBA00023033"/>
    </source>
</evidence>
<dbReference type="PANTHER" id="PTHR23167:SF35">
    <property type="entry name" value="[F-ACTIN]-MONOOXYGENASE MICAL1"/>
    <property type="match status" value="1"/>
</dbReference>
<name>A0A401T700_CHIPU</name>
<evidence type="ECO:0000259" key="30">
    <source>
        <dbReference type="PROSITE" id="PS51848"/>
    </source>
</evidence>
<feature type="compositionally biased region" description="Basic and acidic residues" evidence="27">
    <location>
        <begin position="1341"/>
        <end position="1350"/>
    </location>
</feature>
<feature type="region of interest" description="Disordered" evidence="27">
    <location>
        <begin position="920"/>
        <end position="951"/>
    </location>
</feature>
<dbReference type="InterPro" id="IPR036188">
    <property type="entry name" value="FAD/NAD-bd_sf"/>
</dbReference>
<feature type="compositionally biased region" description="Polar residues" evidence="27">
    <location>
        <begin position="1310"/>
        <end position="1324"/>
    </location>
</feature>
<dbReference type="GO" id="GO:0010008">
    <property type="term" value="C:endosome membrane"/>
    <property type="evidence" value="ECO:0007669"/>
    <property type="project" value="UniProtKB-SubCell"/>
</dbReference>
<sequence>MDNEVHSLFDKFLQGKTCKETLSLFHELCHVLHLDPADYRSFYQKLKGSLNYWKAKALWVKLDKRASHPNYEQGQACANTKSLVLGAGPCGLRTAIELAFLGAKVVIVEKRESFSRNNVLHLWPFTIHDLRALGAKKFYGKFCSGSLDHISIRQLQLILLKVALILGVEVHVNVEYKGFIKPPKDQKEKGIGWRADLLPTGHSLSKYEFDVFVSAGGGKYVPEGFKKKEMRGKLAIGITANFINYNTTAEAKVEEISGVAYLYNQKFFQQLRKDTGIDLENIVYYKDDTHYFVMTARKQSLLKYGVIEQDKQDADSLLSPQNVCSKSLLSYAQEAANFATKYQLPHLEFAQNHRGEPDVAMFDFTCMYRAENAALVKERHGHRLLVALVGDCLVEPFWPLGTGIARGFLAAFDAAWLVRKWSMGTTPLELLAERESIYQLLSQTTPENTNKNISQYSIDPQTRYPNLNLSYFKPTQVQHLYDVGRSTATEKDTSQTKGKMLRSDSCVGYEELLSWCQQHTRSYRNVKVVDLTMSWKTGLALCALIHHFRPDLIDFESLKEESVAENNQLAFSIAEKEFGISPIMTGREMEVATSPDKLSMFMYLTQFNEFFKDISPELHDVNKRKIMTLSSAKSALLFLSTLRKNVANKRSSVSDAESEQLLKEDPNETLASPSSAHSPQENESSSSQPEQFQENSNVESANRQGSFRQAPGPSSSEVCYFCKKRVYVVERFSAEGQFFHRGCFTCHQCGTTLRLGNYAFNSRDGKFYCTLHYTSLLGTNQSHLDKTAPSLVKEEVLDVEMMQDSPVKMCADPNPAMGKHGDINSRVVPEDQMDNENGIDDEETALMRKYNEEDILEGLQIKKEDEGQGVESSSQDNEYAILMEKEHSRVPIMRHLTSPGKSPAWDTDQAIVSHPVVKQLWPSSGKPMRGESNTDSNFTAGSEGNSMDYKKATSEADKAGYNDESPFSTTNQFASYLSGIKNTPFSLKCLAVLNSKGIPSDRNTEKLGVSQRGSTPDKTSMPRLEVSESNATESLPLDPAKTLDLGDVNRTRDAAESKGAFPNGRIGDMPEDQNKSKKLEDVEGKLKLSYLSKELASMHFDMNKSSTDEEESICYSPMKKLGLSASLRRKLARLSVSSDTDSESQEERTQSRTHIDDTMHSEGTRLYPGKGEAYADFEPEDSDKEWEILDHPALALSKEQSRSLKEQEIKSQVCWDTSQPALKEIPGPNSAQLTHSKTNLENSKTKRRGELEPNGKRTGKDSASETPNKSKLKFFSLPKPFSRLSRREKKNEEKHANSTLPVAKAEIPTIQVSSAQKGVKSSNLSGDEQSADDEDESLSEDDMKSNTEPIKTRLTPEEFAAKRQTWKLRTFERRARQEEMARFAKAQQDLMQSWIALVQDKNQLLSEESELMIQGRELELEDQKSRLEQDLRRYMNMDDSLKTSKDHLEEERIFKEMIEVVKMRDKLVAFLEQQRLREQEQRAVVVPGAAAKDLTPVASITWV</sequence>
<keyword evidence="15" id="KW-0521">NADP</keyword>
<feature type="compositionally biased region" description="Basic and acidic residues" evidence="27">
    <location>
        <begin position="1248"/>
        <end position="1263"/>
    </location>
</feature>
<dbReference type="InterPro" id="IPR001781">
    <property type="entry name" value="Znf_LIM"/>
</dbReference>
<keyword evidence="21" id="KW-0009">Actin-binding</keyword>
<comment type="caution">
    <text evidence="31">The sequence shown here is derived from an EMBL/GenBank/DDBJ whole genome shotgun (WGS) entry which is preliminary data.</text>
</comment>
<keyword evidence="9" id="KW-0597">Phosphoprotein</keyword>
<evidence type="ECO:0000256" key="11">
    <source>
        <dbReference type="ARBA" id="ARBA00022723"/>
    </source>
</evidence>
<dbReference type="SMART" id="SM00033">
    <property type="entry name" value="CH"/>
    <property type="match status" value="1"/>
</dbReference>
<evidence type="ECO:0000256" key="26">
    <source>
        <dbReference type="PROSITE-ProRule" id="PRU00125"/>
    </source>
</evidence>
<dbReference type="PROSITE" id="PS51848">
    <property type="entry name" value="BMERB"/>
    <property type="match status" value="1"/>
</dbReference>
<dbReference type="Pfam" id="PF12130">
    <property type="entry name" value="bMERB_dom"/>
    <property type="match status" value="1"/>
</dbReference>
<evidence type="ECO:0000256" key="23">
    <source>
        <dbReference type="ARBA" id="ARBA00044245"/>
    </source>
</evidence>
<dbReference type="Pfam" id="PF25413">
    <property type="entry name" value="Rossman_Mical"/>
    <property type="match status" value="1"/>
</dbReference>
<evidence type="ECO:0000256" key="19">
    <source>
        <dbReference type="ARBA" id="ARBA00023054"/>
    </source>
</evidence>
<dbReference type="Pfam" id="PF00307">
    <property type="entry name" value="CH"/>
    <property type="match status" value="1"/>
</dbReference>
<keyword evidence="11 26" id="KW-0479">Metal-binding</keyword>
<evidence type="ECO:0000256" key="24">
    <source>
        <dbReference type="ARBA" id="ARBA00048762"/>
    </source>
</evidence>
<dbReference type="Gene3D" id="1.10.418.10">
    <property type="entry name" value="Calponin-like domain"/>
    <property type="match status" value="1"/>
</dbReference>
<comment type="catalytic activity">
    <reaction evidence="25">
        <text>L-methionyl-[F-actin] + NADPH + O2 + H(+) = L-methionyl-(R)-S-oxide-[F-actin] + NADP(+) + H2O</text>
        <dbReference type="Rhea" id="RHEA:51308"/>
        <dbReference type="Rhea" id="RHEA-COMP:12953"/>
        <dbReference type="Rhea" id="RHEA-COMP:12956"/>
        <dbReference type="ChEBI" id="CHEBI:15377"/>
        <dbReference type="ChEBI" id="CHEBI:15378"/>
        <dbReference type="ChEBI" id="CHEBI:15379"/>
        <dbReference type="ChEBI" id="CHEBI:16044"/>
        <dbReference type="ChEBI" id="CHEBI:45764"/>
        <dbReference type="ChEBI" id="CHEBI:57783"/>
        <dbReference type="ChEBI" id="CHEBI:58349"/>
        <dbReference type="EC" id="1.14.13.225"/>
    </reaction>
</comment>
<gene>
    <name evidence="31" type="ORF">chiPu_0016933</name>
</gene>
<keyword evidence="18 26" id="KW-0440">LIM domain</keyword>
<evidence type="ECO:0000256" key="3">
    <source>
        <dbReference type="ARBA" id="ARBA00004245"/>
    </source>
</evidence>
<evidence type="ECO:0000256" key="27">
    <source>
        <dbReference type="SAM" id="MobiDB-lite"/>
    </source>
</evidence>
<keyword evidence="32" id="KW-1185">Reference proteome</keyword>
<accession>A0A401T700</accession>
<feature type="region of interest" description="Disordered" evidence="27">
    <location>
        <begin position="1134"/>
        <end position="1172"/>
    </location>
</feature>
<evidence type="ECO:0000256" key="16">
    <source>
        <dbReference type="ARBA" id="ARBA00023002"/>
    </source>
</evidence>
<dbReference type="GO" id="GO:0005856">
    <property type="term" value="C:cytoskeleton"/>
    <property type="evidence" value="ECO:0007669"/>
    <property type="project" value="UniProtKB-SubCell"/>
</dbReference>
<evidence type="ECO:0000256" key="18">
    <source>
        <dbReference type="ARBA" id="ARBA00023038"/>
    </source>
</evidence>
<keyword evidence="19" id="KW-0175">Coiled coil</keyword>
<dbReference type="PROSITE" id="PS50023">
    <property type="entry name" value="LIM_DOMAIN_2"/>
    <property type="match status" value="1"/>
</dbReference>
<dbReference type="Proteomes" id="UP000287033">
    <property type="component" value="Unassembled WGS sequence"/>
</dbReference>
<dbReference type="GO" id="GO:0120501">
    <property type="term" value="F:F-actin monooxygenase activity"/>
    <property type="evidence" value="ECO:0007669"/>
    <property type="project" value="UniProtKB-EC"/>
</dbReference>
<dbReference type="SUPFAM" id="SSF57716">
    <property type="entry name" value="Glucocorticoid receptor-like (DNA-binding domain)"/>
    <property type="match status" value="2"/>
</dbReference>
<dbReference type="FunFam" id="3.50.50.60:FF:000004">
    <property type="entry name" value="protein-methionine sulfoxide oxidase MICAL2 isoform X1"/>
    <property type="match status" value="1"/>
</dbReference>
<feature type="compositionally biased region" description="Low complexity" evidence="27">
    <location>
        <begin position="674"/>
        <end position="697"/>
    </location>
</feature>
<dbReference type="SMART" id="SM01203">
    <property type="entry name" value="DUF3585"/>
    <property type="match status" value="1"/>
</dbReference>
<protein>
    <recommendedName>
        <fullName evidence="23">Molecule interacting with CasL protein 1</fullName>
        <ecNumber evidence="7">1.14.13.225</ecNumber>
        <ecNumber evidence="6">1.6.3.1</ecNumber>
    </recommendedName>
</protein>
<evidence type="ECO:0000313" key="31">
    <source>
        <dbReference type="EMBL" id="GCC38419.1"/>
    </source>
</evidence>
<dbReference type="EMBL" id="BEZZ01001178">
    <property type="protein sequence ID" value="GCC38419.1"/>
    <property type="molecule type" value="Genomic_DNA"/>
</dbReference>
<feature type="region of interest" description="Disordered" evidence="27">
    <location>
        <begin position="1000"/>
        <end position="1077"/>
    </location>
</feature>
<dbReference type="InterPro" id="IPR050540">
    <property type="entry name" value="F-actin_Monoox_Mical"/>
</dbReference>
<dbReference type="OrthoDB" id="20799at2759"/>
<dbReference type="Pfam" id="PF00412">
    <property type="entry name" value="LIM"/>
    <property type="match status" value="1"/>
</dbReference>
<dbReference type="EC" id="1.6.3.1" evidence="6"/>
<evidence type="ECO:0000256" key="7">
    <source>
        <dbReference type="ARBA" id="ARBA00012709"/>
    </source>
</evidence>
<organism evidence="31 32">
    <name type="scientific">Chiloscyllium punctatum</name>
    <name type="common">Brownbanded bambooshark</name>
    <name type="synonym">Hemiscyllium punctatum</name>
    <dbReference type="NCBI Taxonomy" id="137246"/>
    <lineage>
        <taxon>Eukaryota</taxon>
        <taxon>Metazoa</taxon>
        <taxon>Chordata</taxon>
        <taxon>Craniata</taxon>
        <taxon>Vertebrata</taxon>
        <taxon>Chondrichthyes</taxon>
        <taxon>Elasmobranchii</taxon>
        <taxon>Galeomorphii</taxon>
        <taxon>Galeoidea</taxon>
        <taxon>Orectolobiformes</taxon>
        <taxon>Hemiscylliidae</taxon>
        <taxon>Chiloscyllium</taxon>
    </lineage>
</organism>
<evidence type="ECO:0000256" key="10">
    <source>
        <dbReference type="ARBA" id="ARBA00022630"/>
    </source>
</evidence>
<evidence type="ECO:0000256" key="9">
    <source>
        <dbReference type="ARBA" id="ARBA00022553"/>
    </source>
</evidence>
<feature type="compositionally biased region" description="Polar residues" evidence="27">
    <location>
        <begin position="698"/>
        <end position="715"/>
    </location>
</feature>
<evidence type="ECO:0000256" key="25">
    <source>
        <dbReference type="ARBA" id="ARBA00049522"/>
    </source>
</evidence>
<dbReference type="GO" id="GO:0071949">
    <property type="term" value="F:FAD binding"/>
    <property type="evidence" value="ECO:0007669"/>
    <property type="project" value="InterPro"/>
</dbReference>
<dbReference type="STRING" id="137246.A0A401T700"/>
<feature type="domain" description="BMERB" evidence="30">
    <location>
        <begin position="1288"/>
        <end position="1487"/>
    </location>
</feature>
<evidence type="ECO:0000259" key="29">
    <source>
        <dbReference type="PROSITE" id="PS50023"/>
    </source>
</evidence>
<evidence type="ECO:0000256" key="13">
    <source>
        <dbReference type="ARBA" id="ARBA00022827"/>
    </source>
</evidence>
<evidence type="ECO:0000256" key="14">
    <source>
        <dbReference type="ARBA" id="ARBA00022833"/>
    </source>
</evidence>
<dbReference type="InterPro" id="IPR036872">
    <property type="entry name" value="CH_dom_sf"/>
</dbReference>
<dbReference type="Gene3D" id="2.10.110.10">
    <property type="entry name" value="Cysteine Rich Protein"/>
    <property type="match status" value="1"/>
</dbReference>
<keyword evidence="20" id="KW-0472">Membrane</keyword>
<comment type="similarity">
    <text evidence="5">Belongs to the Mical family.</text>
</comment>
<dbReference type="EC" id="1.14.13.225" evidence="7"/>
<dbReference type="SUPFAM" id="SSF47576">
    <property type="entry name" value="Calponin-homology domain, CH-domain"/>
    <property type="match status" value="1"/>
</dbReference>
<evidence type="ECO:0000256" key="1">
    <source>
        <dbReference type="ARBA" id="ARBA00001974"/>
    </source>
</evidence>
<feature type="compositionally biased region" description="Acidic residues" evidence="27">
    <location>
        <begin position="1329"/>
        <end position="1340"/>
    </location>
</feature>
<keyword evidence="16" id="KW-0560">Oxidoreductase</keyword>
<keyword evidence="13" id="KW-0274">FAD</keyword>
<dbReference type="InterPro" id="IPR057494">
    <property type="entry name" value="Rossman_Mical"/>
</dbReference>
<feature type="compositionally biased region" description="Polar residues" evidence="27">
    <location>
        <begin position="1229"/>
        <end position="1242"/>
    </location>
</feature>
<evidence type="ECO:0000256" key="15">
    <source>
        <dbReference type="ARBA" id="ARBA00022857"/>
    </source>
</evidence>
<keyword evidence="8" id="KW-0963">Cytoplasm</keyword>
<evidence type="ECO:0000256" key="22">
    <source>
        <dbReference type="ARBA" id="ARBA00023212"/>
    </source>
</evidence>
<evidence type="ECO:0000256" key="21">
    <source>
        <dbReference type="ARBA" id="ARBA00023203"/>
    </source>
</evidence>
<dbReference type="FunFam" id="1.10.418.10:FF:000023">
    <property type="entry name" value="EH domain-binding protein 1 isoform X1"/>
    <property type="match status" value="1"/>
</dbReference>
<dbReference type="CDD" id="cd22198">
    <property type="entry name" value="CH_MICAL_EHBP-like"/>
    <property type="match status" value="1"/>
</dbReference>
<dbReference type="Pfam" id="PF01494">
    <property type="entry name" value="FAD_binding_3"/>
    <property type="match status" value="1"/>
</dbReference>
<dbReference type="SMART" id="SM00132">
    <property type="entry name" value="LIM"/>
    <property type="match status" value="1"/>
</dbReference>
<feature type="domain" description="Calponin-homology (CH)" evidence="28">
    <location>
        <begin position="506"/>
        <end position="612"/>
    </location>
</feature>
<evidence type="ECO:0000256" key="12">
    <source>
        <dbReference type="ARBA" id="ARBA00022753"/>
    </source>
</evidence>
<evidence type="ECO:0000256" key="5">
    <source>
        <dbReference type="ARBA" id="ARBA00008223"/>
    </source>
</evidence>
<dbReference type="GO" id="GO:0046872">
    <property type="term" value="F:metal ion binding"/>
    <property type="evidence" value="ECO:0007669"/>
    <property type="project" value="UniProtKB-KW"/>
</dbReference>
<feature type="domain" description="LIM zinc-binding" evidence="29">
    <location>
        <begin position="717"/>
        <end position="779"/>
    </location>
</feature>
<dbReference type="InterPro" id="IPR002938">
    <property type="entry name" value="FAD-bd"/>
</dbReference>
<keyword evidence="14 26" id="KW-0862">Zinc</keyword>
<dbReference type="GO" id="GO:0030496">
    <property type="term" value="C:midbody"/>
    <property type="evidence" value="ECO:0007669"/>
    <property type="project" value="UniProtKB-SubCell"/>
</dbReference>
<dbReference type="SUPFAM" id="SSF51905">
    <property type="entry name" value="FAD/NAD(P)-binding domain"/>
    <property type="match status" value="1"/>
</dbReference>
<evidence type="ECO:0000259" key="28">
    <source>
        <dbReference type="PROSITE" id="PS50021"/>
    </source>
</evidence>
<dbReference type="PROSITE" id="PS00478">
    <property type="entry name" value="LIM_DOMAIN_1"/>
    <property type="match status" value="1"/>
</dbReference>
<dbReference type="InterPro" id="IPR001715">
    <property type="entry name" value="CH_dom"/>
</dbReference>
<feature type="compositionally biased region" description="Polar residues" evidence="27">
    <location>
        <begin position="931"/>
        <end position="945"/>
    </location>
</feature>
<dbReference type="CDD" id="cd09439">
    <property type="entry name" value="LIM_Mical"/>
    <property type="match status" value="1"/>
</dbReference>
<comment type="catalytic activity">
    <reaction evidence="24">
        <text>NADPH + O2 + H(+) = H2O2 + NADP(+)</text>
        <dbReference type="Rhea" id="RHEA:11260"/>
        <dbReference type="ChEBI" id="CHEBI:15378"/>
        <dbReference type="ChEBI" id="CHEBI:15379"/>
        <dbReference type="ChEBI" id="CHEBI:16240"/>
        <dbReference type="ChEBI" id="CHEBI:57783"/>
        <dbReference type="ChEBI" id="CHEBI:58349"/>
        <dbReference type="EC" id="1.6.3.1"/>
    </reaction>
</comment>
<comment type="cofactor">
    <cofactor evidence="1">
        <name>FAD</name>
        <dbReference type="ChEBI" id="CHEBI:57692"/>
    </cofactor>
</comment>
<dbReference type="Gene3D" id="3.50.50.60">
    <property type="entry name" value="FAD/NAD(P)-binding domain"/>
    <property type="match status" value="1"/>
</dbReference>
<keyword evidence="10" id="KW-0285">Flavoprotein</keyword>
<dbReference type="PANTHER" id="PTHR23167">
    <property type="entry name" value="CALPONIN HOMOLOGY DOMAIN-CONTAINING PROTEIN DDB_G0272472-RELATED"/>
    <property type="match status" value="1"/>
</dbReference>
<keyword evidence="17" id="KW-0503">Monooxygenase</keyword>
<feature type="region of interest" description="Disordered" evidence="27">
    <location>
        <begin position="649"/>
        <end position="715"/>
    </location>
</feature>
<feature type="region of interest" description="Disordered" evidence="27">
    <location>
        <begin position="1220"/>
        <end position="1350"/>
    </location>
</feature>
<keyword evidence="12" id="KW-0967">Endosome</keyword>
<dbReference type="PROSITE" id="PS50021">
    <property type="entry name" value="CH"/>
    <property type="match status" value="1"/>
</dbReference>
<evidence type="ECO:0000256" key="8">
    <source>
        <dbReference type="ARBA" id="ARBA00022490"/>
    </source>
</evidence>
<evidence type="ECO:0000256" key="4">
    <source>
        <dbReference type="ARBA" id="ARBA00004608"/>
    </source>
</evidence>
<comment type="subcellular location">
    <subcellularLocation>
        <location evidence="3">Cytoplasm</location>
        <location evidence="3">Cytoskeleton</location>
    </subcellularLocation>
    <subcellularLocation>
        <location evidence="4">Endosome membrane</location>
    </subcellularLocation>
    <subcellularLocation>
        <location evidence="2">Midbody</location>
    </subcellularLocation>
</comment>
<dbReference type="GO" id="GO:0003779">
    <property type="term" value="F:actin binding"/>
    <property type="evidence" value="ECO:0007669"/>
    <property type="project" value="UniProtKB-KW"/>
</dbReference>
<evidence type="ECO:0000256" key="2">
    <source>
        <dbReference type="ARBA" id="ARBA00004214"/>
    </source>
</evidence>
<feature type="compositionally biased region" description="Basic and acidic residues" evidence="27">
    <location>
        <begin position="1047"/>
        <end position="1056"/>
    </location>
</feature>
<evidence type="ECO:0000256" key="20">
    <source>
        <dbReference type="ARBA" id="ARBA00023136"/>
    </source>
</evidence>
<dbReference type="InterPro" id="IPR022735">
    <property type="entry name" value="bMERB_dom"/>
</dbReference>
<proteinExistence type="inferred from homology"/>
<dbReference type="GO" id="GO:0016174">
    <property type="term" value="F:NAD(P)H oxidase H2O2-forming activity"/>
    <property type="evidence" value="ECO:0007669"/>
    <property type="project" value="UniProtKB-EC"/>
</dbReference>
<keyword evidence="22" id="KW-0206">Cytoskeleton</keyword>
<reference evidence="31 32" key="1">
    <citation type="journal article" date="2018" name="Nat. Ecol. Evol.">
        <title>Shark genomes provide insights into elasmobranch evolution and the origin of vertebrates.</title>
        <authorList>
            <person name="Hara Y"/>
            <person name="Yamaguchi K"/>
            <person name="Onimaru K"/>
            <person name="Kadota M"/>
            <person name="Koyanagi M"/>
            <person name="Keeley SD"/>
            <person name="Tatsumi K"/>
            <person name="Tanaka K"/>
            <person name="Motone F"/>
            <person name="Kageyama Y"/>
            <person name="Nozu R"/>
            <person name="Adachi N"/>
            <person name="Nishimura O"/>
            <person name="Nakagawa R"/>
            <person name="Tanegashima C"/>
            <person name="Kiyatake I"/>
            <person name="Matsumoto R"/>
            <person name="Murakumo K"/>
            <person name="Nishida K"/>
            <person name="Terakita A"/>
            <person name="Kuratani S"/>
            <person name="Sato K"/>
            <person name="Hyodo S Kuraku.S."/>
        </authorList>
    </citation>
    <scope>NUCLEOTIDE SEQUENCE [LARGE SCALE GENOMIC DNA]</scope>
</reference>
<evidence type="ECO:0000256" key="6">
    <source>
        <dbReference type="ARBA" id="ARBA00012698"/>
    </source>
</evidence>
<feature type="compositionally biased region" description="Basic and acidic residues" evidence="27">
    <location>
        <begin position="1145"/>
        <end position="1163"/>
    </location>
</feature>